<evidence type="ECO:0000313" key="3">
    <source>
        <dbReference type="EMBL" id="MFH6982420.1"/>
    </source>
</evidence>
<dbReference type="PANTHER" id="PTHR43283:SF11">
    <property type="entry name" value="BETA-LACTAMASE-RELATED DOMAIN-CONTAINING PROTEIN"/>
    <property type="match status" value="1"/>
</dbReference>
<sequence>MINAIQERAFPGCVVYASHRGNPILLKSYGYKTYDSLDAVYTSDLFDMASVTKVMASTLALMKLYEDGLIDLDEPLKNYVDGLGWRKIGKVTLRQCLAHQAGLQSWIKFYEEIRRNNGRYKGHTISDSRSEDYPYKVAEGMFLHREFYKRIKKYIKAAPVNREPHYVYSGLFFYLVPEIVQRLTRRPFEVYLQEVFYQPMGLSTLTFNPAEKFALDRIVPTEIDSFFRYEPIHGRVHDEGAILMKGISGNAGLFGTVEDVASLWQMWLNNGSLNGVEYLKPSTIDVFTSYQYANKGNRRGLGFDKPLLEYDSLISSVAKSASFESYGHTGYTGTLVWADPANDLLFVFLSNRVYPTRESKAIYQLNVRPDIHQALYDYLAAIIENCD</sequence>
<dbReference type="SUPFAM" id="SSF56601">
    <property type="entry name" value="beta-lactamase/transpeptidase-like"/>
    <property type="match status" value="1"/>
</dbReference>
<organism evidence="3 4">
    <name type="scientific">Marinoscillum luteum</name>
    <dbReference type="NCBI Taxonomy" id="861051"/>
    <lineage>
        <taxon>Bacteria</taxon>
        <taxon>Pseudomonadati</taxon>
        <taxon>Bacteroidota</taxon>
        <taxon>Cytophagia</taxon>
        <taxon>Cytophagales</taxon>
        <taxon>Reichenbachiellaceae</taxon>
        <taxon>Marinoscillum</taxon>
    </lineage>
</organism>
<dbReference type="Pfam" id="PF00144">
    <property type="entry name" value="Beta-lactamase"/>
    <property type="match status" value="1"/>
</dbReference>
<evidence type="ECO:0000256" key="1">
    <source>
        <dbReference type="ARBA" id="ARBA00022801"/>
    </source>
</evidence>
<keyword evidence="1 3" id="KW-0378">Hydrolase</keyword>
<dbReference type="GO" id="GO:0016787">
    <property type="term" value="F:hydrolase activity"/>
    <property type="evidence" value="ECO:0007669"/>
    <property type="project" value="UniProtKB-KW"/>
</dbReference>
<proteinExistence type="predicted"/>
<reference evidence="3 4" key="1">
    <citation type="journal article" date="2013" name="Int. J. Syst. Evol. Microbiol.">
        <title>Marinoscillum luteum sp. nov., isolated from marine sediment.</title>
        <authorList>
            <person name="Cha I.T."/>
            <person name="Park S.J."/>
            <person name="Kim S.J."/>
            <person name="Kim J.G."/>
            <person name="Jung M.Y."/>
            <person name="Shin K.S."/>
            <person name="Kwon K.K."/>
            <person name="Yang S.H."/>
            <person name="Seo Y.S."/>
            <person name="Rhee S.K."/>
        </authorList>
    </citation>
    <scope>NUCLEOTIDE SEQUENCE [LARGE SCALE GENOMIC DNA]</scope>
    <source>
        <strain evidence="3 4">KCTC 23939</strain>
    </source>
</reference>
<evidence type="ECO:0000313" key="4">
    <source>
        <dbReference type="Proteomes" id="UP001610063"/>
    </source>
</evidence>
<dbReference type="InterPro" id="IPR050789">
    <property type="entry name" value="Diverse_Enzym_Activities"/>
</dbReference>
<dbReference type="InterPro" id="IPR001466">
    <property type="entry name" value="Beta-lactam-related"/>
</dbReference>
<keyword evidence="4" id="KW-1185">Reference proteome</keyword>
<dbReference type="Proteomes" id="UP001610063">
    <property type="component" value="Unassembled WGS sequence"/>
</dbReference>
<feature type="domain" description="Beta-lactamase-related" evidence="2">
    <location>
        <begin position="6"/>
        <end position="360"/>
    </location>
</feature>
<evidence type="ECO:0000259" key="2">
    <source>
        <dbReference type="Pfam" id="PF00144"/>
    </source>
</evidence>
<dbReference type="EMBL" id="JBIPKE010000011">
    <property type="protein sequence ID" value="MFH6982420.1"/>
    <property type="molecule type" value="Genomic_DNA"/>
</dbReference>
<gene>
    <name evidence="3" type="ORF">ACHKAR_03170</name>
</gene>
<protein>
    <submittedName>
        <fullName evidence="3">Serine hydrolase domain-containing protein</fullName>
        <ecNumber evidence="3">3.-.-.-</ecNumber>
    </submittedName>
</protein>
<dbReference type="PANTHER" id="PTHR43283">
    <property type="entry name" value="BETA-LACTAMASE-RELATED"/>
    <property type="match status" value="1"/>
</dbReference>
<accession>A0ABW7N499</accession>
<name>A0ABW7N499_9BACT</name>
<dbReference type="EC" id="3.-.-.-" evidence="3"/>
<dbReference type="Gene3D" id="3.40.710.10">
    <property type="entry name" value="DD-peptidase/beta-lactamase superfamily"/>
    <property type="match status" value="1"/>
</dbReference>
<dbReference type="InterPro" id="IPR012338">
    <property type="entry name" value="Beta-lactam/transpept-like"/>
</dbReference>
<comment type="caution">
    <text evidence="3">The sequence shown here is derived from an EMBL/GenBank/DDBJ whole genome shotgun (WGS) entry which is preliminary data.</text>
</comment>
<dbReference type="RefSeq" id="WP_395416135.1">
    <property type="nucleotide sequence ID" value="NZ_JBIPKE010000011.1"/>
</dbReference>